<dbReference type="FunFam" id="1.20.1050.10:FF:000006">
    <property type="entry name" value="Elongation factor 1 gamma"/>
    <property type="match status" value="1"/>
</dbReference>
<accession>A0AAV9XIA5</accession>
<sequence length="411" mass="46427">MSVGTLYGNTENSRSIGILSIAKANGFDLNLVDTQTHEKFPAELATKYPLKKIPIFEQDDFQLTESLAIAIYITSLNEKTTLLGASKKDYAQILRWMSFGTCDLLPQLSSWFRPLIGLDPYNKKNVDTAQATALAQLKYLDSHLLTRTFLVGQRISAADFYLAGIVSKGFKYVFDAPFRKSYPNFSRWWATVANQEVYAGKFDFIEEAVKYTPPAKAAKAPAPPKAAPAPKPKAAEPEEEEEEDKPAPKPKHPLEALGRAELVLDDWKRKYSNSDTRSDALPWFWENYNPQEWSLWKVDYKYNEELTQVFMTSNLIGGFFNRLEASRKYIFGSCSVYGQSNDSVIQGAFLIRGQDSTPAFDVAPDHESYTFTKLDGSSEEDKEFIASMWAWDKPVTVNGKEYPHADGKVFK</sequence>
<dbReference type="InterPro" id="IPR001662">
    <property type="entry name" value="EF1B_G_C"/>
</dbReference>
<comment type="similarity">
    <text evidence="1">Belongs to the GST superfamily.</text>
</comment>
<feature type="domain" description="GST N-terminal" evidence="7">
    <location>
        <begin position="2"/>
        <end position="81"/>
    </location>
</feature>
<feature type="region of interest" description="Disordered" evidence="5">
    <location>
        <begin position="215"/>
        <end position="253"/>
    </location>
</feature>
<keyword evidence="3 4" id="KW-0648">Protein biosynthesis</keyword>
<dbReference type="CDD" id="cd03044">
    <property type="entry name" value="GST_N_EF1Bgamma"/>
    <property type="match status" value="1"/>
</dbReference>
<dbReference type="AlphaFoldDB" id="A0AAV9XIA5"/>
<keyword evidence="10" id="KW-1185">Reference proteome</keyword>
<comment type="caution">
    <text evidence="9">The sequence shown here is derived from an EMBL/GenBank/DDBJ whole genome shotgun (WGS) entry which is preliminary data.</text>
</comment>
<dbReference type="PROSITE" id="PS50404">
    <property type="entry name" value="GST_NTER"/>
    <property type="match status" value="1"/>
</dbReference>
<evidence type="ECO:0000259" key="8">
    <source>
        <dbReference type="PROSITE" id="PS50405"/>
    </source>
</evidence>
<dbReference type="Pfam" id="PF00647">
    <property type="entry name" value="EF1G"/>
    <property type="match status" value="1"/>
</dbReference>
<evidence type="ECO:0000256" key="3">
    <source>
        <dbReference type="ARBA" id="ARBA00022917"/>
    </source>
</evidence>
<evidence type="ECO:0008006" key="11">
    <source>
        <dbReference type="Google" id="ProtNLM"/>
    </source>
</evidence>
<evidence type="ECO:0000259" key="6">
    <source>
        <dbReference type="PROSITE" id="PS50040"/>
    </source>
</evidence>
<dbReference type="PROSITE" id="PS50405">
    <property type="entry name" value="GST_CTER"/>
    <property type="match status" value="1"/>
</dbReference>
<feature type="domain" description="EF-1-gamma C-terminal" evidence="6">
    <location>
        <begin position="250"/>
        <end position="411"/>
    </location>
</feature>
<dbReference type="SUPFAM" id="SSF52833">
    <property type="entry name" value="Thioredoxin-like"/>
    <property type="match status" value="1"/>
</dbReference>
<dbReference type="SFLD" id="SFLDS00019">
    <property type="entry name" value="Glutathione_Transferase_(cytos"/>
    <property type="match status" value="1"/>
</dbReference>
<dbReference type="Pfam" id="PF02798">
    <property type="entry name" value="GST_N"/>
    <property type="match status" value="1"/>
</dbReference>
<keyword evidence="2 4" id="KW-0251">Elongation factor</keyword>
<evidence type="ECO:0000256" key="2">
    <source>
        <dbReference type="ARBA" id="ARBA00022768"/>
    </source>
</evidence>
<dbReference type="SFLD" id="SFLDG00358">
    <property type="entry name" value="Main_(cytGST)"/>
    <property type="match status" value="1"/>
</dbReference>
<gene>
    <name evidence="9" type="ORF">TWF694_007447</name>
</gene>
<dbReference type="InterPro" id="IPR036249">
    <property type="entry name" value="Thioredoxin-like_sf"/>
</dbReference>
<proteinExistence type="inferred from homology"/>
<dbReference type="InterPro" id="IPR010987">
    <property type="entry name" value="Glutathione-S-Trfase_C-like"/>
</dbReference>
<reference evidence="9 10" key="1">
    <citation type="submission" date="2019-10" db="EMBL/GenBank/DDBJ databases">
        <authorList>
            <person name="Palmer J.M."/>
        </authorList>
    </citation>
    <scope>NUCLEOTIDE SEQUENCE [LARGE SCALE GENOMIC DNA]</scope>
    <source>
        <strain evidence="9 10">TWF694</strain>
    </source>
</reference>
<organism evidence="9 10">
    <name type="scientific">Orbilia ellipsospora</name>
    <dbReference type="NCBI Taxonomy" id="2528407"/>
    <lineage>
        <taxon>Eukaryota</taxon>
        <taxon>Fungi</taxon>
        <taxon>Dikarya</taxon>
        <taxon>Ascomycota</taxon>
        <taxon>Pezizomycotina</taxon>
        <taxon>Orbiliomycetes</taxon>
        <taxon>Orbiliales</taxon>
        <taxon>Orbiliaceae</taxon>
        <taxon>Orbilia</taxon>
    </lineage>
</organism>
<dbReference type="EMBL" id="JAVHJO010000003">
    <property type="protein sequence ID" value="KAK6541654.1"/>
    <property type="molecule type" value="Genomic_DNA"/>
</dbReference>
<dbReference type="InterPro" id="IPR004045">
    <property type="entry name" value="Glutathione_S-Trfase_N"/>
</dbReference>
<protein>
    <recommendedName>
        <fullName evidence="11">Elongation factor 1-gamma</fullName>
    </recommendedName>
</protein>
<dbReference type="FunFam" id="3.30.70.1010:FF:000001">
    <property type="entry name" value="Elongation factor 1-gamma 1"/>
    <property type="match status" value="1"/>
</dbReference>
<dbReference type="CDD" id="cd03181">
    <property type="entry name" value="GST_C_EF1Bgamma_like"/>
    <property type="match status" value="1"/>
</dbReference>
<dbReference type="SMART" id="SM01183">
    <property type="entry name" value="EF1G"/>
    <property type="match status" value="1"/>
</dbReference>
<dbReference type="GO" id="GO:0005634">
    <property type="term" value="C:nucleus"/>
    <property type="evidence" value="ECO:0007669"/>
    <property type="project" value="TreeGrafter"/>
</dbReference>
<dbReference type="PANTHER" id="PTHR43986">
    <property type="entry name" value="ELONGATION FACTOR 1-GAMMA"/>
    <property type="match status" value="1"/>
</dbReference>
<dbReference type="InterPro" id="IPR004046">
    <property type="entry name" value="GST_C"/>
</dbReference>
<dbReference type="PROSITE" id="PS50040">
    <property type="entry name" value="EF1G_C"/>
    <property type="match status" value="1"/>
</dbReference>
<feature type="domain" description="GST C-terminal" evidence="8">
    <location>
        <begin position="86"/>
        <end position="214"/>
    </location>
</feature>
<evidence type="ECO:0000256" key="5">
    <source>
        <dbReference type="SAM" id="MobiDB-lite"/>
    </source>
</evidence>
<dbReference type="FunFam" id="3.40.30.10:FF:000142">
    <property type="entry name" value="Elongation factor 1 gamma"/>
    <property type="match status" value="1"/>
</dbReference>
<dbReference type="Gene3D" id="3.40.30.10">
    <property type="entry name" value="Glutaredoxin"/>
    <property type="match status" value="1"/>
</dbReference>
<dbReference type="Gene3D" id="3.30.70.1010">
    <property type="entry name" value="Translation elongation factor EF1B, gamma chain, conserved domain"/>
    <property type="match status" value="1"/>
</dbReference>
<evidence type="ECO:0000259" key="7">
    <source>
        <dbReference type="PROSITE" id="PS50404"/>
    </source>
</evidence>
<dbReference type="PANTHER" id="PTHR43986:SF1">
    <property type="entry name" value="ELONGATION FACTOR 1-GAMMA"/>
    <property type="match status" value="1"/>
</dbReference>
<dbReference type="InterPro" id="IPR040079">
    <property type="entry name" value="Glutathione_S-Trfase"/>
</dbReference>
<evidence type="ECO:0000256" key="4">
    <source>
        <dbReference type="PROSITE-ProRule" id="PRU00519"/>
    </source>
</evidence>
<evidence type="ECO:0000256" key="1">
    <source>
        <dbReference type="ARBA" id="ARBA00007409"/>
    </source>
</evidence>
<evidence type="ECO:0000313" key="9">
    <source>
        <dbReference type="EMBL" id="KAK6541654.1"/>
    </source>
</evidence>
<dbReference type="SUPFAM" id="SSF89942">
    <property type="entry name" value="eEF1-gamma domain"/>
    <property type="match status" value="1"/>
</dbReference>
<name>A0AAV9XIA5_9PEZI</name>
<dbReference type="GO" id="GO:0005737">
    <property type="term" value="C:cytoplasm"/>
    <property type="evidence" value="ECO:0007669"/>
    <property type="project" value="TreeGrafter"/>
</dbReference>
<evidence type="ECO:0000313" key="10">
    <source>
        <dbReference type="Proteomes" id="UP001365542"/>
    </source>
</evidence>
<dbReference type="GO" id="GO:0003746">
    <property type="term" value="F:translation elongation factor activity"/>
    <property type="evidence" value="ECO:0007669"/>
    <property type="project" value="UniProtKB-UniRule"/>
</dbReference>
<dbReference type="InterPro" id="IPR036282">
    <property type="entry name" value="Glutathione-S-Trfase_C_sf"/>
</dbReference>
<dbReference type="Proteomes" id="UP001365542">
    <property type="component" value="Unassembled WGS sequence"/>
</dbReference>
<dbReference type="SUPFAM" id="SSF47616">
    <property type="entry name" value="GST C-terminal domain-like"/>
    <property type="match status" value="1"/>
</dbReference>
<dbReference type="InterPro" id="IPR036433">
    <property type="entry name" value="EF1B_G_C_sf"/>
</dbReference>
<feature type="compositionally biased region" description="Pro residues" evidence="5">
    <location>
        <begin position="221"/>
        <end position="231"/>
    </location>
</feature>
<dbReference type="InterPro" id="IPR050802">
    <property type="entry name" value="EF-GSTs"/>
</dbReference>
<dbReference type="Pfam" id="PF00043">
    <property type="entry name" value="GST_C"/>
    <property type="match status" value="1"/>
</dbReference>
<dbReference type="Gene3D" id="1.20.1050.10">
    <property type="match status" value="1"/>
</dbReference>